<protein>
    <recommendedName>
        <fullName evidence="3">Lipoprotein</fullName>
    </recommendedName>
</protein>
<dbReference type="STRING" id="425504.SAMN05216206_1426"/>
<dbReference type="Proteomes" id="UP000243606">
    <property type="component" value="Unassembled WGS sequence"/>
</dbReference>
<evidence type="ECO:0000313" key="2">
    <source>
        <dbReference type="Proteomes" id="UP000243606"/>
    </source>
</evidence>
<evidence type="ECO:0000313" key="1">
    <source>
        <dbReference type="EMBL" id="SFI09790.1"/>
    </source>
</evidence>
<dbReference type="EMBL" id="FOQL01000001">
    <property type="protein sequence ID" value="SFI09790.1"/>
    <property type="molecule type" value="Genomic_DNA"/>
</dbReference>
<evidence type="ECO:0008006" key="3">
    <source>
        <dbReference type="Google" id="ProtNLM"/>
    </source>
</evidence>
<dbReference type="AlphaFoldDB" id="A0A1I3FF18"/>
<organism evidence="1 2">
    <name type="scientific">Pseudomonas guineae</name>
    <dbReference type="NCBI Taxonomy" id="425504"/>
    <lineage>
        <taxon>Bacteria</taxon>
        <taxon>Pseudomonadati</taxon>
        <taxon>Pseudomonadota</taxon>
        <taxon>Gammaproteobacteria</taxon>
        <taxon>Pseudomonadales</taxon>
        <taxon>Pseudomonadaceae</taxon>
        <taxon>Pseudomonas</taxon>
    </lineage>
</organism>
<gene>
    <name evidence="1" type="ORF">SAMN05216206_1426</name>
</gene>
<name>A0A1I3FF18_9PSED</name>
<keyword evidence="2" id="KW-1185">Reference proteome</keyword>
<reference evidence="2" key="1">
    <citation type="submission" date="2016-10" db="EMBL/GenBank/DDBJ databases">
        <authorList>
            <person name="Varghese N."/>
            <person name="Submissions S."/>
        </authorList>
    </citation>
    <scope>NUCLEOTIDE SEQUENCE [LARGE SCALE GENOMIC DNA]</scope>
    <source>
        <strain evidence="2">LMG 24016</strain>
    </source>
</reference>
<accession>A0A1I3FF18</accession>
<sequence length="159" mass="17595">MNVMTKTSTPGSRYIAGQVIVFLLFSGYLAGCTAFELEPITYQEAVTQYQEGGGIENYRCALVPADEQYQALDDSQPIAVEIDEVLFVKIDGFVHELQQHKIDETLTAYAFEDMSATLTTVSQFNQSEYNESDDRHVDLTFESAGQTATYKTFGAACGL</sequence>
<proteinExistence type="predicted"/>